<keyword evidence="1" id="KW-0677">Repeat</keyword>
<proteinExistence type="predicted"/>
<accession>B4W4M7</accession>
<evidence type="ECO:0000256" key="1">
    <source>
        <dbReference type="ARBA" id="ARBA00022737"/>
    </source>
</evidence>
<evidence type="ECO:0000256" key="3">
    <source>
        <dbReference type="PROSITE-ProRule" id="PRU00339"/>
    </source>
</evidence>
<dbReference type="SUPFAM" id="SSF48452">
    <property type="entry name" value="TPR-like"/>
    <property type="match status" value="1"/>
</dbReference>
<keyword evidence="2 3" id="KW-0802">TPR repeat</keyword>
<dbReference type="InterPro" id="IPR019734">
    <property type="entry name" value="TPR_rpt"/>
</dbReference>
<reference evidence="5 6" key="1">
    <citation type="submission" date="2008-07" db="EMBL/GenBank/DDBJ databases">
        <authorList>
            <person name="Tandeau de Marsac N."/>
            <person name="Ferriera S."/>
            <person name="Johnson J."/>
            <person name="Kravitz S."/>
            <person name="Beeson K."/>
            <person name="Sutton G."/>
            <person name="Rogers Y.-H."/>
            <person name="Friedman R."/>
            <person name="Frazier M."/>
            <person name="Venter J.C."/>
        </authorList>
    </citation>
    <scope>NUCLEOTIDE SEQUENCE [LARGE SCALE GENOMIC DNA]</scope>
    <source>
        <strain evidence="5 6">PCC 7420</strain>
    </source>
</reference>
<organism evidence="5 6">
    <name type="scientific">Coleofasciculus chthonoplastes PCC 7420</name>
    <dbReference type="NCBI Taxonomy" id="118168"/>
    <lineage>
        <taxon>Bacteria</taxon>
        <taxon>Bacillati</taxon>
        <taxon>Cyanobacteriota</taxon>
        <taxon>Cyanophyceae</taxon>
        <taxon>Coleofasciculales</taxon>
        <taxon>Coleofasciculaceae</taxon>
        <taxon>Coleofasciculus</taxon>
    </lineage>
</organism>
<keyword evidence="4" id="KW-0472">Membrane</keyword>
<dbReference type="Gene3D" id="1.25.40.10">
    <property type="entry name" value="Tetratricopeptide repeat domain"/>
    <property type="match status" value="1"/>
</dbReference>
<dbReference type="OrthoDB" id="182122at2"/>
<dbReference type="EMBL" id="DS989880">
    <property type="protein sequence ID" value="EDX70863.1"/>
    <property type="molecule type" value="Genomic_DNA"/>
</dbReference>
<dbReference type="Pfam" id="PF13374">
    <property type="entry name" value="TPR_10"/>
    <property type="match status" value="1"/>
</dbReference>
<keyword evidence="4" id="KW-0812">Transmembrane</keyword>
<dbReference type="InterPro" id="IPR011990">
    <property type="entry name" value="TPR-like_helical_dom_sf"/>
</dbReference>
<feature type="transmembrane region" description="Helical" evidence="4">
    <location>
        <begin position="6"/>
        <end position="33"/>
    </location>
</feature>
<keyword evidence="4" id="KW-1133">Transmembrane helix</keyword>
<dbReference type="PANTHER" id="PTHR44943">
    <property type="entry name" value="CELLULOSE SYNTHASE OPERON PROTEIN C"/>
    <property type="match status" value="1"/>
</dbReference>
<dbReference type="PANTHER" id="PTHR44943:SF8">
    <property type="entry name" value="TPR REPEAT-CONTAINING PROTEIN MJ0263"/>
    <property type="match status" value="1"/>
</dbReference>
<dbReference type="AlphaFoldDB" id="B4W4M7"/>
<protein>
    <submittedName>
        <fullName evidence="5">Tetratricopeptide repeat domain protein</fullName>
    </submittedName>
</protein>
<dbReference type="RefSeq" id="WP_006106321.1">
    <property type="nucleotide sequence ID" value="NZ_DS989880.1"/>
</dbReference>
<evidence type="ECO:0000256" key="2">
    <source>
        <dbReference type="ARBA" id="ARBA00022803"/>
    </source>
</evidence>
<dbReference type="InterPro" id="IPR051685">
    <property type="entry name" value="Ycf3/AcsC/BcsC/TPR_MFPF"/>
</dbReference>
<dbReference type="STRING" id="118168.MC7420_152"/>
<dbReference type="PROSITE" id="PS50005">
    <property type="entry name" value="TPR"/>
    <property type="match status" value="3"/>
</dbReference>
<name>B4W4M7_9CYAN</name>
<gene>
    <name evidence="5" type="ORF">MC7420_152</name>
</gene>
<evidence type="ECO:0000256" key="4">
    <source>
        <dbReference type="SAM" id="Phobius"/>
    </source>
</evidence>
<sequence>MFNLSWIAATVVSVGLVTVIFLIGKTIAIASLFQKAIALYQQQDYPEAETVFRQVIHRQRSNDMVRLLLGNTLLAQNKWDEAVAVFQDLIARSPKTVDGYVKLAQALIEQGKLDEAMPIVEELIQRHPQNTDIPFSVGLILSNINRLDTLIESYQTLSQQSPDKAILRLNLANSWMIQENWQAAIDEYQEAIRLNIKKPQAYWYLGDALRQKGQLDEALSVWREAIVRYPNDQEAQLRIRQALKEQGKFG</sequence>
<feature type="repeat" description="TPR" evidence="3">
    <location>
        <begin position="63"/>
        <end position="96"/>
    </location>
</feature>
<dbReference type="SMART" id="SM00028">
    <property type="entry name" value="TPR"/>
    <property type="match status" value="5"/>
</dbReference>
<dbReference type="Pfam" id="PF13432">
    <property type="entry name" value="TPR_16"/>
    <property type="match status" value="2"/>
</dbReference>
<dbReference type="eggNOG" id="COG0457">
    <property type="taxonomic scope" value="Bacteria"/>
</dbReference>
<keyword evidence="6" id="KW-1185">Reference proteome</keyword>
<feature type="repeat" description="TPR" evidence="3">
    <location>
        <begin position="199"/>
        <end position="232"/>
    </location>
</feature>
<evidence type="ECO:0000313" key="6">
    <source>
        <dbReference type="Proteomes" id="UP000003835"/>
    </source>
</evidence>
<evidence type="ECO:0000313" key="5">
    <source>
        <dbReference type="EMBL" id="EDX70863.1"/>
    </source>
</evidence>
<dbReference type="HOGENOM" id="CLU_1109935_0_0_3"/>
<feature type="repeat" description="TPR" evidence="3">
    <location>
        <begin position="97"/>
        <end position="130"/>
    </location>
</feature>
<dbReference type="Proteomes" id="UP000003835">
    <property type="component" value="Unassembled WGS sequence"/>
</dbReference>